<evidence type="ECO:0000256" key="8">
    <source>
        <dbReference type="ARBA" id="ARBA00022840"/>
    </source>
</evidence>
<dbReference type="OrthoDB" id="9991235at2759"/>
<dbReference type="NCBIfam" id="TIGR00081">
    <property type="entry name" value="purC"/>
    <property type="match status" value="1"/>
</dbReference>
<keyword evidence="7" id="KW-0658">Purine biosynthesis</keyword>
<dbReference type="GO" id="GO:0006189">
    <property type="term" value="P:'de novo' IMP biosynthetic process"/>
    <property type="evidence" value="ECO:0007669"/>
    <property type="project" value="UniProtKB-UniPathway"/>
</dbReference>
<keyword evidence="8" id="KW-0067">ATP-binding</keyword>
<evidence type="ECO:0000256" key="6">
    <source>
        <dbReference type="ARBA" id="ARBA00022741"/>
    </source>
</evidence>
<organism evidence="12 13">
    <name type="scientific">[Candida] arabinofermentans NRRL YB-2248</name>
    <dbReference type="NCBI Taxonomy" id="983967"/>
    <lineage>
        <taxon>Eukaryota</taxon>
        <taxon>Fungi</taxon>
        <taxon>Dikarya</taxon>
        <taxon>Ascomycota</taxon>
        <taxon>Saccharomycotina</taxon>
        <taxon>Pichiomycetes</taxon>
        <taxon>Pichiales</taxon>
        <taxon>Pichiaceae</taxon>
        <taxon>Ogataea</taxon>
        <taxon>Ogataea/Candida clade</taxon>
    </lineage>
</organism>
<evidence type="ECO:0000256" key="5">
    <source>
        <dbReference type="ARBA" id="ARBA00022598"/>
    </source>
</evidence>
<evidence type="ECO:0000256" key="4">
    <source>
        <dbReference type="ARBA" id="ARBA00016460"/>
    </source>
</evidence>
<dbReference type="EMBL" id="KV453851">
    <property type="protein sequence ID" value="ODV86020.1"/>
    <property type="molecule type" value="Genomic_DNA"/>
</dbReference>
<evidence type="ECO:0000256" key="9">
    <source>
        <dbReference type="ARBA" id="ARBA00030409"/>
    </source>
</evidence>
<dbReference type="Gene3D" id="3.30.200.20">
    <property type="entry name" value="Phosphorylase Kinase, domain 1"/>
    <property type="match status" value="1"/>
</dbReference>
<evidence type="ECO:0000256" key="2">
    <source>
        <dbReference type="ARBA" id="ARBA00010190"/>
    </source>
</evidence>
<dbReference type="GO" id="GO:0005524">
    <property type="term" value="F:ATP binding"/>
    <property type="evidence" value="ECO:0007669"/>
    <property type="project" value="UniProtKB-KW"/>
</dbReference>
<dbReference type="SUPFAM" id="SSF56104">
    <property type="entry name" value="SAICAR synthase-like"/>
    <property type="match status" value="1"/>
</dbReference>
<keyword evidence="13" id="KW-1185">Reference proteome</keyword>
<dbReference type="Gene3D" id="3.30.470.20">
    <property type="entry name" value="ATP-grasp fold, B domain"/>
    <property type="match status" value="1"/>
</dbReference>
<dbReference type="Pfam" id="PF01259">
    <property type="entry name" value="SAICAR_synt"/>
    <property type="match status" value="1"/>
</dbReference>
<evidence type="ECO:0000259" key="11">
    <source>
        <dbReference type="Pfam" id="PF01259"/>
    </source>
</evidence>
<dbReference type="InterPro" id="IPR001636">
    <property type="entry name" value="SAICAR_synth"/>
</dbReference>
<sequence length="304" mass="34856">MSVTTTNLDGILPLLARGKVRDIYTINENYLLFVATDRISAYDVIMNNGIKDKGIILTKLSIFWFNLLQTNIKNHIVAFENDEIFKILPNELSEAKYKSQLQDRCLIVQKYDLIPLEVIVRGYITGSAWKEYKQTKTVHGSTIDYDLKESESFKKPIFTPSTKAEQGEHDENISIAKATDLIGVELCEKLSDKAIELYTKAKDYSVSKGIILADTKFEFGLTKTNELVLVDEVLTPDSSRFWNLENYKIGESQDSYDKQFLRDWLTHNQLNGVENVTMPDDIVEKTRLKYIEAYESLTGEKYSN</sequence>
<evidence type="ECO:0000256" key="7">
    <source>
        <dbReference type="ARBA" id="ARBA00022755"/>
    </source>
</evidence>
<gene>
    <name evidence="12" type="ORF">CANARDRAFT_28072</name>
</gene>
<dbReference type="UniPathway" id="UPA00074">
    <property type="reaction ID" value="UER00131"/>
</dbReference>
<evidence type="ECO:0000313" key="12">
    <source>
        <dbReference type="EMBL" id="ODV86020.1"/>
    </source>
</evidence>
<name>A0A1E4T2M8_9ASCO</name>
<reference evidence="13" key="1">
    <citation type="submission" date="2016-04" db="EMBL/GenBank/DDBJ databases">
        <title>Comparative genomics of biotechnologically important yeasts.</title>
        <authorList>
            <consortium name="DOE Joint Genome Institute"/>
            <person name="Riley R."/>
            <person name="Haridas S."/>
            <person name="Wolfe K.H."/>
            <person name="Lopes M.R."/>
            <person name="Hittinger C.T."/>
            <person name="Goker M."/>
            <person name="Salamov A."/>
            <person name="Wisecaver J."/>
            <person name="Long T.M."/>
            <person name="Aerts A.L."/>
            <person name="Barry K."/>
            <person name="Choi C."/>
            <person name="Clum A."/>
            <person name="Coughlan A.Y."/>
            <person name="Deshpande S."/>
            <person name="Douglass A.P."/>
            <person name="Hanson S.J."/>
            <person name="Klenk H.-P."/>
            <person name="Labutti K."/>
            <person name="Lapidus A."/>
            <person name="Lindquist E."/>
            <person name="Lipzen A."/>
            <person name="Meier-Kolthoff J.P."/>
            <person name="Ohm R.A."/>
            <person name="Otillar R.P."/>
            <person name="Pangilinan J."/>
            <person name="Peng Y."/>
            <person name="Rokas A."/>
            <person name="Rosa C.A."/>
            <person name="Scheuner C."/>
            <person name="Sibirny A.A."/>
            <person name="Slot J.C."/>
            <person name="Stielow J.B."/>
            <person name="Sun H."/>
            <person name="Kurtzman C.P."/>
            <person name="Blackwell M."/>
            <person name="Grigoriev I.V."/>
            <person name="Jeffries T.W."/>
        </authorList>
    </citation>
    <scope>NUCLEOTIDE SEQUENCE [LARGE SCALE GENOMIC DNA]</scope>
    <source>
        <strain evidence="13">NRRL YB-2248</strain>
    </source>
</reference>
<comment type="catalytic activity">
    <reaction evidence="10">
        <text>5-amino-1-(5-phospho-D-ribosyl)imidazole-4-carboxylate + L-aspartate + ATP = (2S)-2-[5-amino-1-(5-phospho-beta-D-ribosyl)imidazole-4-carboxamido]succinate + ADP + phosphate + 2 H(+)</text>
        <dbReference type="Rhea" id="RHEA:22628"/>
        <dbReference type="ChEBI" id="CHEBI:15378"/>
        <dbReference type="ChEBI" id="CHEBI:29991"/>
        <dbReference type="ChEBI" id="CHEBI:30616"/>
        <dbReference type="ChEBI" id="CHEBI:43474"/>
        <dbReference type="ChEBI" id="CHEBI:58443"/>
        <dbReference type="ChEBI" id="CHEBI:77657"/>
        <dbReference type="ChEBI" id="CHEBI:456216"/>
        <dbReference type="EC" id="6.3.2.6"/>
    </reaction>
</comment>
<evidence type="ECO:0000256" key="10">
    <source>
        <dbReference type="ARBA" id="ARBA00048475"/>
    </source>
</evidence>
<evidence type="ECO:0000256" key="3">
    <source>
        <dbReference type="ARBA" id="ARBA00012217"/>
    </source>
</evidence>
<accession>A0A1E4T2M8</accession>
<comment type="pathway">
    <text evidence="1">Purine metabolism; IMP biosynthesis via de novo pathway; 5-amino-1-(5-phospho-D-ribosyl)imidazole-4-carboxamide from 5-amino-1-(5-phospho-D-ribosyl)imidazole-4-carboxylate: step 1/2.</text>
</comment>
<dbReference type="CDD" id="cd01414">
    <property type="entry name" value="SAICAR_synt_Sc"/>
    <property type="match status" value="1"/>
</dbReference>
<dbReference type="InterPro" id="IPR028923">
    <property type="entry name" value="SAICAR_synt/ADE2_N"/>
</dbReference>
<feature type="domain" description="SAICAR synthetase/ADE2 N-terminal" evidence="11">
    <location>
        <begin position="15"/>
        <end position="276"/>
    </location>
</feature>
<keyword evidence="6" id="KW-0547">Nucleotide-binding</keyword>
<evidence type="ECO:0000256" key="1">
    <source>
        <dbReference type="ARBA" id="ARBA00004672"/>
    </source>
</evidence>
<dbReference type="FunFam" id="3.30.470.20:FF:000015">
    <property type="entry name" value="Phosphoribosylaminoimidazole-succinocarboxamide synthase"/>
    <property type="match status" value="1"/>
</dbReference>
<dbReference type="PANTHER" id="PTHR43700:SF1">
    <property type="entry name" value="PHOSPHORIBOSYLAMINOIMIDAZOLE-SUCCINOCARBOXAMIDE SYNTHASE"/>
    <property type="match status" value="1"/>
</dbReference>
<dbReference type="EC" id="6.3.2.6" evidence="3"/>
<dbReference type="AlphaFoldDB" id="A0A1E4T2M8"/>
<dbReference type="FunFam" id="3.30.200.20:FF:000392">
    <property type="entry name" value="Phosphoribosylaminoimidazole-succinocarboxamide synthase"/>
    <property type="match status" value="1"/>
</dbReference>
<dbReference type="InterPro" id="IPR018236">
    <property type="entry name" value="SAICAR_synthetase_CS"/>
</dbReference>
<evidence type="ECO:0000313" key="13">
    <source>
        <dbReference type="Proteomes" id="UP000094801"/>
    </source>
</evidence>
<dbReference type="PROSITE" id="PS01057">
    <property type="entry name" value="SAICAR_SYNTHETASE_1"/>
    <property type="match status" value="1"/>
</dbReference>
<dbReference type="STRING" id="983967.A0A1E4T2M8"/>
<dbReference type="PANTHER" id="PTHR43700">
    <property type="entry name" value="PHOSPHORIBOSYLAMINOIMIDAZOLE-SUCCINOCARBOXAMIDE SYNTHASE"/>
    <property type="match status" value="1"/>
</dbReference>
<dbReference type="HAMAP" id="MF_00137">
    <property type="entry name" value="SAICAR_synth"/>
    <property type="match status" value="1"/>
</dbReference>
<dbReference type="PROSITE" id="PS01058">
    <property type="entry name" value="SAICAR_SYNTHETASE_2"/>
    <property type="match status" value="1"/>
</dbReference>
<dbReference type="GO" id="GO:0005737">
    <property type="term" value="C:cytoplasm"/>
    <property type="evidence" value="ECO:0007669"/>
    <property type="project" value="TreeGrafter"/>
</dbReference>
<protein>
    <recommendedName>
        <fullName evidence="4">Phosphoribosylaminoimidazole-succinocarboxamide synthase</fullName>
        <ecNumber evidence="3">6.3.2.6</ecNumber>
    </recommendedName>
    <alternativeName>
        <fullName evidence="9">SAICAR synthetase</fullName>
    </alternativeName>
</protein>
<dbReference type="Proteomes" id="UP000094801">
    <property type="component" value="Unassembled WGS sequence"/>
</dbReference>
<proteinExistence type="inferred from homology"/>
<keyword evidence="5" id="KW-0436">Ligase</keyword>
<dbReference type="GO" id="GO:0004639">
    <property type="term" value="F:phosphoribosylaminoimidazolesuccinocarboxamide synthase activity"/>
    <property type="evidence" value="ECO:0007669"/>
    <property type="project" value="UniProtKB-EC"/>
</dbReference>
<comment type="similarity">
    <text evidence="2">Belongs to the SAICAR synthetase family.</text>
</comment>
<dbReference type="NCBIfam" id="NF010568">
    <property type="entry name" value="PRK13961.1"/>
    <property type="match status" value="1"/>
</dbReference>